<comment type="caution">
    <text evidence="1">The sequence shown here is derived from an EMBL/GenBank/DDBJ whole genome shotgun (WGS) entry which is preliminary data.</text>
</comment>
<accession>A0A9W4T112</accession>
<dbReference type="Proteomes" id="UP001153678">
    <property type="component" value="Unassembled WGS sequence"/>
</dbReference>
<proteinExistence type="predicted"/>
<dbReference type="AlphaFoldDB" id="A0A9W4T112"/>
<evidence type="ECO:0000313" key="1">
    <source>
        <dbReference type="EMBL" id="CAI2188967.1"/>
    </source>
</evidence>
<organism evidence="1 2">
    <name type="scientific">Funneliformis geosporum</name>
    <dbReference type="NCBI Taxonomy" id="1117311"/>
    <lineage>
        <taxon>Eukaryota</taxon>
        <taxon>Fungi</taxon>
        <taxon>Fungi incertae sedis</taxon>
        <taxon>Mucoromycota</taxon>
        <taxon>Glomeromycotina</taxon>
        <taxon>Glomeromycetes</taxon>
        <taxon>Glomerales</taxon>
        <taxon>Glomeraceae</taxon>
        <taxon>Funneliformis</taxon>
    </lineage>
</organism>
<reference evidence="1" key="1">
    <citation type="submission" date="2022-08" db="EMBL/GenBank/DDBJ databases">
        <authorList>
            <person name="Kallberg Y."/>
            <person name="Tangrot J."/>
            <person name="Rosling A."/>
        </authorList>
    </citation>
    <scope>NUCLEOTIDE SEQUENCE</scope>
    <source>
        <strain evidence="1">Wild A</strain>
    </source>
</reference>
<dbReference type="EMBL" id="CAMKVN010005513">
    <property type="protein sequence ID" value="CAI2188967.1"/>
    <property type="molecule type" value="Genomic_DNA"/>
</dbReference>
<evidence type="ECO:0000313" key="2">
    <source>
        <dbReference type="Proteomes" id="UP001153678"/>
    </source>
</evidence>
<name>A0A9W4T112_9GLOM</name>
<sequence>MIVEEFPTVTTLVVDRTPGVFSGPTYAYQTNLETQIDRLFKKKSGALSKKSHYDTVRFKAASISNESHLFRSNIKTERKCCVIHDGCVDSLSLSSEIPASNDEGREHTDFKMDKECEGCPN</sequence>
<gene>
    <name evidence="1" type="ORF">FWILDA_LOCUS13845</name>
</gene>
<keyword evidence="2" id="KW-1185">Reference proteome</keyword>
<protein>
    <submittedName>
        <fullName evidence="1">1372_t:CDS:1</fullName>
    </submittedName>
</protein>